<evidence type="ECO:0000313" key="1">
    <source>
        <dbReference type="EMBL" id="CEG11082.1"/>
    </source>
</evidence>
<proteinExistence type="predicted"/>
<evidence type="ECO:0008006" key="2">
    <source>
        <dbReference type="Google" id="ProtNLM"/>
    </source>
</evidence>
<accession>A0A098E5U8</accession>
<dbReference type="InterPro" id="IPR008884">
    <property type="entry name" value="TylF_MeTrfase"/>
</dbReference>
<name>A0A098E5U8_9ZZZZ</name>
<organism evidence="1">
    <name type="scientific">groundwater metagenome</name>
    <dbReference type="NCBI Taxonomy" id="717931"/>
    <lineage>
        <taxon>unclassified sequences</taxon>
        <taxon>metagenomes</taxon>
        <taxon>ecological metagenomes</taxon>
    </lineage>
</organism>
<reference evidence="1" key="1">
    <citation type="submission" date="2014-09" db="EMBL/GenBank/DDBJ databases">
        <authorList>
            <person name="Probst J Alexander"/>
        </authorList>
    </citation>
    <scope>NUCLEOTIDE SEQUENCE</scope>
</reference>
<dbReference type="Gene3D" id="3.40.50.150">
    <property type="entry name" value="Vaccinia Virus protein VP39"/>
    <property type="match status" value="1"/>
</dbReference>
<dbReference type="SUPFAM" id="SSF53335">
    <property type="entry name" value="S-adenosyl-L-methionine-dependent methyltransferases"/>
    <property type="match status" value="1"/>
</dbReference>
<dbReference type="PANTHER" id="PTHR40036:SF1">
    <property type="entry name" value="MACROCIN O-METHYLTRANSFERASE"/>
    <property type="match status" value="1"/>
</dbReference>
<sequence>MTNVIRALKDIIPQRMKDFIRVLKYPNNVVRGGRVTYQQDGLGTVHNCDFMKDELFMKSFNLGASTGSWGGENAENHWRVYVVCWAANHAKHLEGDFVECGVNTGGHARAIINYIDFKNMKKKFYLLDTFCGLSEKYISEEEKKVGKKAGGYEECYERVKETFKDFNNVEIIRGTVPDTLSQVKAEKVSFLSLDMNCKIPEIAAAEFFWNKMVSGAVIVLDDYGYSGYIEQKHAFDDFASRKGVQVLSLPTGQGLIFR</sequence>
<dbReference type="AlphaFoldDB" id="A0A098E5U8"/>
<dbReference type="PANTHER" id="PTHR40036">
    <property type="entry name" value="MACROCIN O-METHYLTRANSFERASE"/>
    <property type="match status" value="1"/>
</dbReference>
<gene>
    <name evidence="1" type="ORF">MSIBF_A1120001</name>
</gene>
<dbReference type="InterPro" id="IPR029063">
    <property type="entry name" value="SAM-dependent_MTases_sf"/>
</dbReference>
<dbReference type="EMBL" id="CCXY01000016">
    <property type="protein sequence ID" value="CEG11082.1"/>
    <property type="molecule type" value="Genomic_DNA"/>
</dbReference>
<dbReference type="Pfam" id="PF05711">
    <property type="entry name" value="TylF"/>
    <property type="match status" value="1"/>
</dbReference>
<protein>
    <recommendedName>
        <fullName evidence="2">Methyltransferase</fullName>
    </recommendedName>
</protein>